<name>A0A1F6TL12_9PROT</name>
<evidence type="ECO:0000313" key="2">
    <source>
        <dbReference type="Proteomes" id="UP000178885"/>
    </source>
</evidence>
<reference evidence="1 2" key="1">
    <citation type="journal article" date="2016" name="Nat. Commun.">
        <title>Thousands of microbial genomes shed light on interconnected biogeochemical processes in an aquifer system.</title>
        <authorList>
            <person name="Anantharaman K."/>
            <person name="Brown C.T."/>
            <person name="Hug L.A."/>
            <person name="Sharon I."/>
            <person name="Castelle C.J."/>
            <person name="Probst A.J."/>
            <person name="Thomas B.C."/>
            <person name="Singh A."/>
            <person name="Wilkins M.J."/>
            <person name="Karaoz U."/>
            <person name="Brodie E.L."/>
            <person name="Williams K.H."/>
            <person name="Hubbard S.S."/>
            <person name="Banfield J.F."/>
        </authorList>
    </citation>
    <scope>NUCLEOTIDE SEQUENCE [LARGE SCALE GENOMIC DNA]</scope>
</reference>
<dbReference type="InterPro" id="IPR015001">
    <property type="entry name" value="DUF1850"/>
</dbReference>
<evidence type="ECO:0000313" key="1">
    <source>
        <dbReference type="EMBL" id="OGI45801.1"/>
    </source>
</evidence>
<organism evidence="1 2">
    <name type="scientific">Candidatus Muproteobacteria bacterium RBG_16_65_34</name>
    <dbReference type="NCBI Taxonomy" id="1817760"/>
    <lineage>
        <taxon>Bacteria</taxon>
        <taxon>Pseudomonadati</taxon>
        <taxon>Pseudomonadota</taxon>
        <taxon>Candidatus Muproteobacteria</taxon>
    </lineage>
</organism>
<dbReference type="Proteomes" id="UP000178885">
    <property type="component" value="Unassembled WGS sequence"/>
</dbReference>
<dbReference type="AlphaFoldDB" id="A0A1F6TL12"/>
<sequence length="141" mass="15350">MSGFCLGVAVALIQASIPAERLTLAWTHSVEKIPWEEDYVIRDGRLVLTEARVQGNGAGMEPPEQAVWREGWWRYTPALGPLPKVILTTSPYAGDYRLCWAGACTELSKIVGAPARLGGRVELFPCPPESGLSLSTKIIVD</sequence>
<protein>
    <recommendedName>
        <fullName evidence="3">DUF1850 domain-containing protein</fullName>
    </recommendedName>
</protein>
<gene>
    <name evidence="1" type="ORF">A2151_07490</name>
</gene>
<dbReference type="Pfam" id="PF08905">
    <property type="entry name" value="DUF1850"/>
    <property type="match status" value="1"/>
</dbReference>
<accession>A0A1F6TL12</accession>
<proteinExistence type="predicted"/>
<evidence type="ECO:0008006" key="3">
    <source>
        <dbReference type="Google" id="ProtNLM"/>
    </source>
</evidence>
<dbReference type="EMBL" id="MFSU01000095">
    <property type="protein sequence ID" value="OGI45801.1"/>
    <property type="molecule type" value="Genomic_DNA"/>
</dbReference>
<comment type="caution">
    <text evidence="1">The sequence shown here is derived from an EMBL/GenBank/DDBJ whole genome shotgun (WGS) entry which is preliminary data.</text>
</comment>
<dbReference type="STRING" id="1817760.A2151_07490"/>